<dbReference type="CDD" id="cd01127">
    <property type="entry name" value="TrwB_TraG_TraD_VirD4"/>
    <property type="match status" value="1"/>
</dbReference>
<keyword evidence="4" id="KW-1185">Reference proteome</keyword>
<sequence>MRSNQIAHGEFDLSADTKVVRHIIRGMSKNHPIQQLLRYPYEWASAAAYFLACALVLMSPSILMGALNTPSLTYSIALGLALRGTQRFWETRKLLTYQYGLHVLPKYEIDSNVIPKSKENLFVGLGFEWVARHTQRRIDFDRLEFDHHKTRHEQLPYKFFRGFEKLFRRWAITAWLGWITSRESWVNPWAPIPYVEGVPAIHAVGLWEGENPINMRQAERVAHTLVAGTTRVGKTRLAEVFITQDIHNNDIVIVFDPKGDADLLKRMYLEAKKANRLHQFYVFHLGYPDISARYNPIGTFGRITEPASRIASQLPGEGASAAFREFTWRYVNVLSKTLTSLGETITYDNLLHYGADIDPLLYRYLEFIFDLPASEEKLRRAGVQNWRKALASMVEDTSLRQDKTQATRDRKAWAAAQIFKKADLRDPVANALVKTFEYEKSFYDKLVASLFPLLEKLTSGPARELLSPDYTNLDDPRPIFDWDEVIRTGGIVYVGLDALSDAEVAQAVGNSMFSDLTSRAGAIYKYGTTQGLSPELAALATTRKICLHADEFNELVGKEFIPMANKAGGAGFQLTVYTQTLSDIVARFGDSARAGQVIGNLGNLIMLRVKEPATAELLTGLQPEVEVNQLTLVSGVVDDTNPESFNDFVSNTQQRISSRPVPLIPIGDMMILPKGHAYAMLGGKLYKLRLPLFKDTSELPKNLDFLCTRMRETYSSNAANEEWYKLPDISAVS</sequence>
<dbReference type="Proteomes" id="UP000619761">
    <property type="component" value="Unassembled WGS sequence"/>
</dbReference>
<dbReference type="SUPFAM" id="SSF52540">
    <property type="entry name" value="P-loop containing nucleoside triphosphate hydrolases"/>
    <property type="match status" value="1"/>
</dbReference>
<dbReference type="InterPro" id="IPR022503">
    <property type="entry name" value="Conj_coupling_TraG/TraD_PFGI-1"/>
</dbReference>
<keyword evidence="1" id="KW-0812">Transmembrane</keyword>
<comment type="caution">
    <text evidence="3">The sequence shown here is derived from an EMBL/GenBank/DDBJ whole genome shotgun (WGS) entry which is preliminary data.</text>
</comment>
<evidence type="ECO:0000256" key="1">
    <source>
        <dbReference type="SAM" id="Phobius"/>
    </source>
</evidence>
<dbReference type="NCBIfam" id="TIGR03754">
    <property type="entry name" value="conj_TOL_TraD"/>
    <property type="match status" value="1"/>
</dbReference>
<keyword evidence="1" id="KW-0472">Membrane</keyword>
<evidence type="ECO:0000313" key="3">
    <source>
        <dbReference type="EMBL" id="GGY79089.1"/>
    </source>
</evidence>
<evidence type="ECO:0000313" key="4">
    <source>
        <dbReference type="Proteomes" id="UP000619761"/>
    </source>
</evidence>
<feature type="domain" description="TraD/TraG TraM recognition site" evidence="2">
    <location>
        <begin position="549"/>
        <end position="647"/>
    </location>
</feature>
<gene>
    <name evidence="3" type="ORF">GCM10011613_24850</name>
</gene>
<dbReference type="InterPro" id="IPR022458">
    <property type="entry name" value="Conjugative_coupling_TraG/TraD"/>
</dbReference>
<protein>
    <submittedName>
        <fullName evidence="3">Conjugative coupling factor TraD, PFGI-1 class</fullName>
    </submittedName>
</protein>
<dbReference type="Gene3D" id="3.40.50.300">
    <property type="entry name" value="P-loop containing nucleotide triphosphate hydrolases"/>
    <property type="match status" value="2"/>
</dbReference>
<organism evidence="3 4">
    <name type="scientific">Cellvibrio zantedeschiae</name>
    <dbReference type="NCBI Taxonomy" id="1237077"/>
    <lineage>
        <taxon>Bacteria</taxon>
        <taxon>Pseudomonadati</taxon>
        <taxon>Pseudomonadota</taxon>
        <taxon>Gammaproteobacteria</taxon>
        <taxon>Cellvibrionales</taxon>
        <taxon>Cellvibrionaceae</taxon>
        <taxon>Cellvibrio</taxon>
    </lineage>
</organism>
<evidence type="ECO:0000259" key="2">
    <source>
        <dbReference type="Pfam" id="PF12696"/>
    </source>
</evidence>
<dbReference type="Pfam" id="PF12696">
    <property type="entry name" value="TraG-D_C"/>
    <property type="match status" value="1"/>
</dbReference>
<dbReference type="InterPro" id="IPR027417">
    <property type="entry name" value="P-loop_NTPase"/>
</dbReference>
<dbReference type="InterPro" id="IPR032689">
    <property type="entry name" value="TraG-D_C"/>
</dbReference>
<dbReference type="EMBL" id="BMYZ01000002">
    <property type="protein sequence ID" value="GGY79089.1"/>
    <property type="molecule type" value="Genomic_DNA"/>
</dbReference>
<feature type="transmembrane region" description="Helical" evidence="1">
    <location>
        <begin position="46"/>
        <end position="67"/>
    </location>
</feature>
<name>A0ABQ3B5G1_9GAMM</name>
<proteinExistence type="predicted"/>
<dbReference type="RefSeq" id="WP_189419076.1">
    <property type="nucleotide sequence ID" value="NZ_BMYZ01000002.1"/>
</dbReference>
<keyword evidence="1" id="KW-1133">Transmembrane helix</keyword>
<reference evidence="4" key="1">
    <citation type="journal article" date="2019" name="Int. J. Syst. Evol. Microbiol.">
        <title>The Global Catalogue of Microorganisms (GCM) 10K type strain sequencing project: providing services to taxonomists for standard genome sequencing and annotation.</title>
        <authorList>
            <consortium name="The Broad Institute Genomics Platform"/>
            <consortium name="The Broad Institute Genome Sequencing Center for Infectious Disease"/>
            <person name="Wu L."/>
            <person name="Ma J."/>
        </authorList>
    </citation>
    <scope>NUCLEOTIDE SEQUENCE [LARGE SCALE GENOMIC DNA]</scope>
    <source>
        <strain evidence="4">KCTC 32239</strain>
    </source>
</reference>
<dbReference type="NCBIfam" id="TIGR03743">
    <property type="entry name" value="SXT_TraD"/>
    <property type="match status" value="1"/>
</dbReference>
<accession>A0ABQ3B5G1</accession>